<keyword evidence="2" id="KW-1185">Reference proteome</keyword>
<gene>
    <name evidence="1" type="ORF">BDN72DRAFT_898760</name>
</gene>
<dbReference type="EMBL" id="ML208370">
    <property type="protein sequence ID" value="TFK67663.1"/>
    <property type="molecule type" value="Genomic_DNA"/>
</dbReference>
<name>A0ACD3APL6_9AGAR</name>
<evidence type="ECO:0000313" key="1">
    <source>
        <dbReference type="EMBL" id="TFK67663.1"/>
    </source>
</evidence>
<proteinExistence type="predicted"/>
<sequence>MSHSQYNIFHSTCLILSCTVEEFRDIYESEAPECTTETFCEDVLTNVIPLHHTALRAVHKQYRLDELLFAMLQFAPHTLGKRYVAVALHIANGKGGDVVLDIAKAWMQNLFVQVLGMLKPGQNSGDATPIYAALSESSQCTDPLMQQLVNREQHRCAITRAFDRRLGVEYRRRGLDQNIPQGVLQLRMKATPILPQPFSLYHDLAASDIEQPDARAVCWDMFSAWTQIDITELSQSMNTPRNFIHMTDSEDELFRQFDIYLDGTVYPHSPNKYALRIPLDGLALSNGAVSGDVEFRTATESGVDPPDPEYIKVHAAFARVLDVSGIKNYFDWLEDQSHDDLFRGDKLDFTTALTSKLSLIARS</sequence>
<evidence type="ECO:0000313" key="2">
    <source>
        <dbReference type="Proteomes" id="UP000308600"/>
    </source>
</evidence>
<reference evidence="1 2" key="1">
    <citation type="journal article" date="2019" name="Nat. Ecol. Evol.">
        <title>Megaphylogeny resolves global patterns of mushroom evolution.</title>
        <authorList>
            <person name="Varga T."/>
            <person name="Krizsan K."/>
            <person name="Foldi C."/>
            <person name="Dima B."/>
            <person name="Sanchez-Garcia M."/>
            <person name="Sanchez-Ramirez S."/>
            <person name="Szollosi G.J."/>
            <person name="Szarkandi J.G."/>
            <person name="Papp V."/>
            <person name="Albert L."/>
            <person name="Andreopoulos W."/>
            <person name="Angelini C."/>
            <person name="Antonin V."/>
            <person name="Barry K.W."/>
            <person name="Bougher N.L."/>
            <person name="Buchanan P."/>
            <person name="Buyck B."/>
            <person name="Bense V."/>
            <person name="Catcheside P."/>
            <person name="Chovatia M."/>
            <person name="Cooper J."/>
            <person name="Damon W."/>
            <person name="Desjardin D."/>
            <person name="Finy P."/>
            <person name="Geml J."/>
            <person name="Haridas S."/>
            <person name="Hughes K."/>
            <person name="Justo A."/>
            <person name="Karasinski D."/>
            <person name="Kautmanova I."/>
            <person name="Kiss B."/>
            <person name="Kocsube S."/>
            <person name="Kotiranta H."/>
            <person name="LaButti K.M."/>
            <person name="Lechner B.E."/>
            <person name="Liimatainen K."/>
            <person name="Lipzen A."/>
            <person name="Lukacs Z."/>
            <person name="Mihaltcheva S."/>
            <person name="Morgado L.N."/>
            <person name="Niskanen T."/>
            <person name="Noordeloos M.E."/>
            <person name="Ohm R.A."/>
            <person name="Ortiz-Santana B."/>
            <person name="Ovrebo C."/>
            <person name="Racz N."/>
            <person name="Riley R."/>
            <person name="Savchenko A."/>
            <person name="Shiryaev A."/>
            <person name="Soop K."/>
            <person name="Spirin V."/>
            <person name="Szebenyi C."/>
            <person name="Tomsovsky M."/>
            <person name="Tulloss R.E."/>
            <person name="Uehling J."/>
            <person name="Grigoriev I.V."/>
            <person name="Vagvolgyi C."/>
            <person name="Papp T."/>
            <person name="Martin F.M."/>
            <person name="Miettinen O."/>
            <person name="Hibbett D.S."/>
            <person name="Nagy L.G."/>
        </authorList>
    </citation>
    <scope>NUCLEOTIDE SEQUENCE [LARGE SCALE GENOMIC DNA]</scope>
    <source>
        <strain evidence="1 2">NL-1719</strain>
    </source>
</reference>
<accession>A0ACD3APL6</accession>
<organism evidence="1 2">
    <name type="scientific">Pluteus cervinus</name>
    <dbReference type="NCBI Taxonomy" id="181527"/>
    <lineage>
        <taxon>Eukaryota</taxon>
        <taxon>Fungi</taxon>
        <taxon>Dikarya</taxon>
        <taxon>Basidiomycota</taxon>
        <taxon>Agaricomycotina</taxon>
        <taxon>Agaricomycetes</taxon>
        <taxon>Agaricomycetidae</taxon>
        <taxon>Agaricales</taxon>
        <taxon>Pluteineae</taxon>
        <taxon>Pluteaceae</taxon>
        <taxon>Pluteus</taxon>
    </lineage>
</organism>
<protein>
    <submittedName>
        <fullName evidence="1">Uncharacterized protein</fullName>
    </submittedName>
</protein>
<dbReference type="Proteomes" id="UP000308600">
    <property type="component" value="Unassembled WGS sequence"/>
</dbReference>